<protein>
    <submittedName>
        <fullName evidence="1">Uncharacterized protein</fullName>
    </submittedName>
</protein>
<organism evidence="1 2">
    <name type="scientific">Cercopithifilaria johnstoni</name>
    <dbReference type="NCBI Taxonomy" id="2874296"/>
    <lineage>
        <taxon>Eukaryota</taxon>
        <taxon>Metazoa</taxon>
        <taxon>Ecdysozoa</taxon>
        <taxon>Nematoda</taxon>
        <taxon>Chromadorea</taxon>
        <taxon>Rhabditida</taxon>
        <taxon>Spirurina</taxon>
        <taxon>Spiruromorpha</taxon>
        <taxon>Filarioidea</taxon>
        <taxon>Onchocercidae</taxon>
        <taxon>Cercopithifilaria</taxon>
    </lineage>
</organism>
<sequence>MQQDGGGSPQFKCLRASANKQLPTRTGSDVHKPQAGTISRYMYIEDNQLVQFLWKFLIICRTLLSRTVH</sequence>
<keyword evidence="2" id="KW-1185">Reference proteome</keyword>
<evidence type="ECO:0000313" key="1">
    <source>
        <dbReference type="EMBL" id="CAG9533019.1"/>
    </source>
</evidence>
<accession>A0A8J2M0W5</accession>
<reference evidence="1" key="1">
    <citation type="submission" date="2021-09" db="EMBL/GenBank/DDBJ databases">
        <authorList>
            <consortium name="Pathogen Informatics"/>
        </authorList>
    </citation>
    <scope>NUCLEOTIDE SEQUENCE</scope>
</reference>
<dbReference type="EMBL" id="CAKAEH010001158">
    <property type="protein sequence ID" value="CAG9533019.1"/>
    <property type="molecule type" value="Genomic_DNA"/>
</dbReference>
<name>A0A8J2M0W5_9BILA</name>
<comment type="caution">
    <text evidence="1">The sequence shown here is derived from an EMBL/GenBank/DDBJ whole genome shotgun (WGS) entry which is preliminary data.</text>
</comment>
<dbReference type="Proteomes" id="UP000746747">
    <property type="component" value="Unassembled WGS sequence"/>
</dbReference>
<proteinExistence type="predicted"/>
<evidence type="ECO:0000313" key="2">
    <source>
        <dbReference type="Proteomes" id="UP000746747"/>
    </source>
</evidence>
<gene>
    <name evidence="1" type="ORF">CJOHNSTONI_LOCUS3284</name>
</gene>
<dbReference type="AlphaFoldDB" id="A0A8J2M0W5"/>